<sequence>MIASRFLTRNLSRVQSSATNVCALRRRASVISIPSGVRICGAFVLGGSRRSVAVLERRSPPRRWPDDSRLRTPASIEDCSTTSMASEKKSALFGVAF</sequence>
<keyword evidence="2" id="KW-1185">Reference proteome</keyword>
<dbReference type="Proteomes" id="UP001055439">
    <property type="component" value="Chromosome 5"/>
</dbReference>
<evidence type="ECO:0000313" key="1">
    <source>
        <dbReference type="EMBL" id="URE00705.1"/>
    </source>
</evidence>
<reference evidence="1" key="1">
    <citation type="submission" date="2022-05" db="EMBL/GenBank/DDBJ databases">
        <title>The Musa troglodytarum L. genome provides insights into the mechanism of non-climacteric behaviour and enrichment of carotenoids.</title>
        <authorList>
            <person name="Wang J."/>
        </authorList>
    </citation>
    <scope>NUCLEOTIDE SEQUENCE</scope>
    <source>
        <tissue evidence="1">Leaf</tissue>
    </source>
</reference>
<name>A0A9E7FRL0_9LILI</name>
<proteinExistence type="predicted"/>
<evidence type="ECO:0000313" key="2">
    <source>
        <dbReference type="Proteomes" id="UP001055439"/>
    </source>
</evidence>
<gene>
    <name evidence="1" type="ORF">MUK42_21265</name>
</gene>
<accession>A0A9E7FRL0</accession>
<dbReference type="AlphaFoldDB" id="A0A9E7FRL0"/>
<organism evidence="1 2">
    <name type="scientific">Musa troglodytarum</name>
    <name type="common">fe'i banana</name>
    <dbReference type="NCBI Taxonomy" id="320322"/>
    <lineage>
        <taxon>Eukaryota</taxon>
        <taxon>Viridiplantae</taxon>
        <taxon>Streptophyta</taxon>
        <taxon>Embryophyta</taxon>
        <taxon>Tracheophyta</taxon>
        <taxon>Spermatophyta</taxon>
        <taxon>Magnoliopsida</taxon>
        <taxon>Liliopsida</taxon>
        <taxon>Zingiberales</taxon>
        <taxon>Musaceae</taxon>
        <taxon>Musa</taxon>
    </lineage>
</organism>
<dbReference type="EMBL" id="CP097507">
    <property type="protein sequence ID" value="URE00705.1"/>
    <property type="molecule type" value="Genomic_DNA"/>
</dbReference>
<protein>
    <submittedName>
        <fullName evidence="1">Uncharacterized protein</fullName>
    </submittedName>
</protein>